<dbReference type="SUPFAM" id="SSF53474">
    <property type="entry name" value="alpha/beta-Hydrolases"/>
    <property type="match status" value="1"/>
</dbReference>
<dbReference type="GO" id="GO:0052689">
    <property type="term" value="F:carboxylic ester hydrolase activity"/>
    <property type="evidence" value="ECO:0007669"/>
    <property type="project" value="InterPro"/>
</dbReference>
<evidence type="ECO:0000313" key="3">
    <source>
        <dbReference type="EMBL" id="EFR30914.1"/>
    </source>
</evidence>
<protein>
    <recommendedName>
        <fullName evidence="2">Serine aminopeptidase S33 domain-containing protein</fullName>
    </recommendedName>
</protein>
<comment type="caution">
    <text evidence="3">The sequence shown here is derived from an EMBL/GenBank/DDBJ whole genome shotgun (WGS) entry which is preliminary data.</text>
</comment>
<dbReference type="STRING" id="908337.HMPREF9257_1657"/>
<evidence type="ECO:0000259" key="2">
    <source>
        <dbReference type="Pfam" id="PF12146"/>
    </source>
</evidence>
<evidence type="ECO:0000313" key="4">
    <source>
        <dbReference type="Proteomes" id="UP000005990"/>
    </source>
</evidence>
<gene>
    <name evidence="3" type="ORF">HMPREF9257_1657</name>
</gene>
<feature type="active site" description="Charge relay system" evidence="1">
    <location>
        <position position="226"/>
    </location>
</feature>
<feature type="active site" description="Charge relay system" evidence="1">
    <location>
        <position position="196"/>
    </location>
</feature>
<reference evidence="3 4" key="1">
    <citation type="submission" date="2010-10" db="EMBL/GenBank/DDBJ databases">
        <authorList>
            <person name="Durkin A.S."/>
            <person name="Madupu R."/>
            <person name="Torralba M."/>
            <person name="Gillis M."/>
            <person name="Methe B."/>
            <person name="Sutton G."/>
            <person name="Nelson K.E."/>
        </authorList>
    </citation>
    <scope>NUCLEOTIDE SEQUENCE [LARGE SCALE GENOMIC DNA]</scope>
    <source>
        <strain evidence="3 4">ACS-139-V-Col8</strain>
    </source>
</reference>
<dbReference type="Proteomes" id="UP000005990">
    <property type="component" value="Unassembled WGS sequence"/>
</dbReference>
<dbReference type="ESTHER" id="9lact-e4kq59">
    <property type="family name" value="CarbLipBact_1"/>
</dbReference>
<keyword evidence="4" id="KW-1185">Reference proteome</keyword>
<feature type="active site" description="Nucleophile" evidence="1">
    <location>
        <position position="96"/>
    </location>
</feature>
<accession>E4KQ59</accession>
<dbReference type="InterPro" id="IPR022742">
    <property type="entry name" value="Hydrolase_4"/>
</dbReference>
<dbReference type="Pfam" id="PF12146">
    <property type="entry name" value="Hydrolase_4"/>
    <property type="match status" value="1"/>
</dbReference>
<dbReference type="eggNOG" id="COG1647">
    <property type="taxonomic scope" value="Bacteria"/>
</dbReference>
<dbReference type="InterPro" id="IPR012354">
    <property type="entry name" value="Esterase_lipase"/>
</dbReference>
<dbReference type="AlphaFoldDB" id="E4KQ59"/>
<dbReference type="PIRSF" id="PIRSF017388">
    <property type="entry name" value="Esterase_lipase"/>
    <property type="match status" value="1"/>
</dbReference>
<organism evidence="3 4">
    <name type="scientific">Eremococcus coleocola ACS-139-V-Col8</name>
    <dbReference type="NCBI Taxonomy" id="908337"/>
    <lineage>
        <taxon>Bacteria</taxon>
        <taxon>Bacillati</taxon>
        <taxon>Bacillota</taxon>
        <taxon>Bacilli</taxon>
        <taxon>Lactobacillales</taxon>
        <taxon>Aerococcaceae</taxon>
        <taxon>Eremococcus</taxon>
    </lineage>
</organism>
<evidence type="ECO:0000256" key="1">
    <source>
        <dbReference type="PIRSR" id="PIRSR017388-1"/>
    </source>
</evidence>
<dbReference type="Gene3D" id="3.40.50.1820">
    <property type="entry name" value="alpha/beta hydrolase"/>
    <property type="match status" value="1"/>
</dbReference>
<dbReference type="PANTHER" id="PTHR11614">
    <property type="entry name" value="PHOSPHOLIPASE-RELATED"/>
    <property type="match status" value="1"/>
</dbReference>
<sequence length="250" mass="28386">MNTTENYYPVQGSQSKNIGIILFHAYTGTPNDVNLLARKLNRNGYDVLCPVFQGHGTDDIFDILNAPISSWQEDAKQALAFMVDQAYDSIMVFGLSLGGIIATWLLSQDQGQLKAGGMFNSPILPDSLVDLQTPFLAYARALYMSNNRLEQFVNDKKQIIDQHNQQMQALNDFRQAMGPKLTKINVPFFVAQSGQDELVDSRPEADFLTFINPNYLDYHFYPDNSHVITVNRNRQAFEQDLFEFLEQANQ</sequence>
<dbReference type="EMBL" id="AENN01000016">
    <property type="protein sequence ID" value="EFR30914.1"/>
    <property type="molecule type" value="Genomic_DNA"/>
</dbReference>
<proteinExistence type="predicted"/>
<name>E4KQ59_9LACT</name>
<dbReference type="InterPro" id="IPR029058">
    <property type="entry name" value="AB_hydrolase_fold"/>
</dbReference>
<feature type="domain" description="Serine aminopeptidase S33" evidence="2">
    <location>
        <begin position="20"/>
        <end position="229"/>
    </location>
</feature>
<dbReference type="RefSeq" id="WP_006418700.1">
    <property type="nucleotide sequence ID" value="NZ_AENN01000016.1"/>
</dbReference>
<dbReference type="InterPro" id="IPR051044">
    <property type="entry name" value="MAG_DAG_Lipase"/>
</dbReference>